<feature type="compositionally biased region" description="Polar residues" evidence="1">
    <location>
        <begin position="115"/>
        <end position="128"/>
    </location>
</feature>
<evidence type="ECO:0000256" key="2">
    <source>
        <dbReference type="SAM" id="SignalP"/>
    </source>
</evidence>
<accession>K0R8N5</accession>
<feature type="chain" id="PRO_5003836091" evidence="2">
    <location>
        <begin position="17"/>
        <end position="539"/>
    </location>
</feature>
<dbReference type="Proteomes" id="UP000266841">
    <property type="component" value="Unassembled WGS sequence"/>
</dbReference>
<comment type="caution">
    <text evidence="3">The sequence shown here is derived from an EMBL/GenBank/DDBJ whole genome shotgun (WGS) entry which is preliminary data.</text>
</comment>
<proteinExistence type="predicted"/>
<evidence type="ECO:0000313" key="3">
    <source>
        <dbReference type="EMBL" id="EJK49898.1"/>
    </source>
</evidence>
<evidence type="ECO:0000313" key="4">
    <source>
        <dbReference type="Proteomes" id="UP000266841"/>
    </source>
</evidence>
<evidence type="ECO:0000256" key="1">
    <source>
        <dbReference type="SAM" id="MobiDB-lite"/>
    </source>
</evidence>
<sequence length="539" mass="58572">MASSAILCHLLGIICAWPRSLLCPVSLFPHQLPTAGSGRMDWEQAPLTSEREERIRARGEDPPATAIQIIDNHHVMIYQALAGLMAANNVPDRGKFAIAEGTPSGENQRELELQRGNNPPSLATARNASTDRTRSSLCMLVPFLAMATTAHAFSAAPGSPNFSNFPRKQTWVAPKALPELMNDMYQVHGATESAGTIGVFDFMGEGTRASKSSADLKLMGLDSIVELRDGLPTTLATYDAEGQEFPISATVLKIHDGGAKSLSVTPLLGLMPFYVEEDGAVKPFNFGTDVEEAEDPNPTRLRYVKAYIHILSGPNVNNEITNIETDDASVVRCEETADMAVPEGEHGSVSVDDRPEGPWHLVQNTMVVCAAPTQSWKAEHSEKALPTDKVYLKLMGPHSIVELRDGLPTTFKAYDAEGQEFPLDPTVLEIYDGGAKLLSATSLMPFYVDVEEDGAVKPFNFGTDVEEAEDPNPTRLRYVKAYIHILSGPNDNNEIDNIETDDASVVRCEETADMAVPEGEHGSVSVDDLPEGPWHVMCD</sequence>
<feature type="signal peptide" evidence="2">
    <location>
        <begin position="1"/>
        <end position="16"/>
    </location>
</feature>
<protein>
    <submittedName>
        <fullName evidence="3">Uncharacterized protein</fullName>
    </submittedName>
</protein>
<dbReference type="EMBL" id="AGNL01044352">
    <property type="protein sequence ID" value="EJK49898.1"/>
    <property type="molecule type" value="Genomic_DNA"/>
</dbReference>
<feature type="region of interest" description="Disordered" evidence="1">
    <location>
        <begin position="97"/>
        <end position="130"/>
    </location>
</feature>
<gene>
    <name evidence="3" type="ORF">THAOC_31177</name>
</gene>
<reference evidence="3 4" key="1">
    <citation type="journal article" date="2012" name="Genome Biol.">
        <title>Genome and low-iron response of an oceanic diatom adapted to chronic iron limitation.</title>
        <authorList>
            <person name="Lommer M."/>
            <person name="Specht M."/>
            <person name="Roy A.S."/>
            <person name="Kraemer L."/>
            <person name="Andreson R."/>
            <person name="Gutowska M.A."/>
            <person name="Wolf J."/>
            <person name="Bergner S.V."/>
            <person name="Schilhabel M.B."/>
            <person name="Klostermeier U.C."/>
            <person name="Beiko R.G."/>
            <person name="Rosenstiel P."/>
            <person name="Hippler M."/>
            <person name="Laroche J."/>
        </authorList>
    </citation>
    <scope>NUCLEOTIDE SEQUENCE [LARGE SCALE GENOMIC DNA]</scope>
    <source>
        <strain evidence="3 4">CCMP1005</strain>
    </source>
</reference>
<name>K0R8N5_THAOC</name>
<organism evidence="3 4">
    <name type="scientific">Thalassiosira oceanica</name>
    <name type="common">Marine diatom</name>
    <dbReference type="NCBI Taxonomy" id="159749"/>
    <lineage>
        <taxon>Eukaryota</taxon>
        <taxon>Sar</taxon>
        <taxon>Stramenopiles</taxon>
        <taxon>Ochrophyta</taxon>
        <taxon>Bacillariophyta</taxon>
        <taxon>Coscinodiscophyceae</taxon>
        <taxon>Thalassiosirophycidae</taxon>
        <taxon>Thalassiosirales</taxon>
        <taxon>Thalassiosiraceae</taxon>
        <taxon>Thalassiosira</taxon>
    </lineage>
</organism>
<keyword evidence="4" id="KW-1185">Reference proteome</keyword>
<keyword evidence="2" id="KW-0732">Signal</keyword>
<dbReference type="AlphaFoldDB" id="K0R8N5"/>